<proteinExistence type="predicted"/>
<protein>
    <submittedName>
        <fullName evidence="1">Uncharacterized protein</fullName>
    </submittedName>
</protein>
<evidence type="ECO:0000313" key="1">
    <source>
        <dbReference type="EMBL" id="QHU04638.1"/>
    </source>
</evidence>
<dbReference type="EMBL" id="MN740402">
    <property type="protein sequence ID" value="QHU04638.1"/>
    <property type="molecule type" value="Genomic_DNA"/>
</dbReference>
<accession>A0A6C0JLD8</accession>
<organism evidence="1">
    <name type="scientific">viral metagenome</name>
    <dbReference type="NCBI Taxonomy" id="1070528"/>
    <lineage>
        <taxon>unclassified sequences</taxon>
        <taxon>metagenomes</taxon>
        <taxon>organismal metagenomes</taxon>
    </lineage>
</organism>
<dbReference type="AlphaFoldDB" id="A0A6C0JLD8"/>
<sequence length="148" mass="16327">MLTVYTYSIPKPADVFDLSETPLEQLADAATAILTHHKTAVIWFGYLEGWMLTPMEEVRLRKVIRAFHCIAVSRVPLSFANAWKMEIDTIYTVSPHGHSDSDDNGGLAHAGCEVQHNNPAGVFASDELVNQDREARVADSGLKQAGFD</sequence>
<reference evidence="1" key="1">
    <citation type="journal article" date="2020" name="Nature">
        <title>Giant virus diversity and host interactions through global metagenomics.</title>
        <authorList>
            <person name="Schulz F."/>
            <person name="Roux S."/>
            <person name="Paez-Espino D."/>
            <person name="Jungbluth S."/>
            <person name="Walsh D.A."/>
            <person name="Denef V.J."/>
            <person name="McMahon K.D."/>
            <person name="Konstantinidis K.T."/>
            <person name="Eloe-Fadrosh E.A."/>
            <person name="Kyrpides N.C."/>
            <person name="Woyke T."/>
        </authorList>
    </citation>
    <scope>NUCLEOTIDE SEQUENCE</scope>
    <source>
        <strain evidence="1">GVMAG-M-3300027708-51</strain>
    </source>
</reference>
<name>A0A6C0JLD8_9ZZZZ</name>